<dbReference type="GO" id="GO:0004674">
    <property type="term" value="F:protein serine/threonine kinase activity"/>
    <property type="evidence" value="ECO:0007669"/>
    <property type="project" value="UniProtKB-KW"/>
</dbReference>
<keyword evidence="3" id="KW-0547">Nucleotide-binding</keyword>
<dbReference type="PANTHER" id="PTHR24342">
    <property type="entry name" value="SERINE/THREONINE-PROTEIN KINASE 17"/>
    <property type="match status" value="1"/>
</dbReference>
<keyword evidence="4" id="KW-0418">Kinase</keyword>
<evidence type="ECO:0000313" key="9">
    <source>
        <dbReference type="WBParaSite" id="SCUD_0001096401-mRNA-1"/>
    </source>
</evidence>
<dbReference type="GO" id="GO:0035556">
    <property type="term" value="P:intracellular signal transduction"/>
    <property type="evidence" value="ECO:0007669"/>
    <property type="project" value="TreeGrafter"/>
</dbReference>
<feature type="region of interest" description="Disordered" evidence="6">
    <location>
        <begin position="122"/>
        <end position="143"/>
    </location>
</feature>
<dbReference type="STRING" id="6186.A0A183K7I7"/>
<sequence>MINASTNLSIYHRQVLYEMKRLTGISPFAGDTQLETFQNILDCIVDYSREEIQNVSDLAKDFIQKLLVKNPSLHCFLFPLPYKPKDNKQSNYRRDSLISKEKLSSLRHFIAINPNASVLSLNNNNNNTEEQDKSLSSPTSPLSSVGINDRVRFSLPDSSAINKVQDTVPLDKITTESSSLNQTLENKQFCKKQPNQNRNNSNSGSKMIKNEKVTVINHILQAKNLSAFKTNTSACSTNSGSSVVSHVNNSQNAENLNKQRNSDISLSDYSIPIDSVKKLNPRNSLCDTVSKTNSSPIINKINNNNNSSTNINSKVFNDLTNDKTLSDSTSNKSINNSTTVSGSWRVNFQNNIIGRLGAAFAAATGHVTTSTHHHILYEIEHYTNLL</sequence>
<dbReference type="Proteomes" id="UP000279833">
    <property type="component" value="Unassembled WGS sequence"/>
</dbReference>
<evidence type="ECO:0000313" key="7">
    <source>
        <dbReference type="EMBL" id="VDP42382.1"/>
    </source>
</evidence>
<feature type="region of interest" description="Disordered" evidence="6">
    <location>
        <begin position="184"/>
        <end position="206"/>
    </location>
</feature>
<name>A0A183K7I7_9TREM</name>
<dbReference type="Gene3D" id="1.10.510.10">
    <property type="entry name" value="Transferase(Phosphotransferase) domain 1"/>
    <property type="match status" value="1"/>
</dbReference>
<dbReference type="InterPro" id="IPR011009">
    <property type="entry name" value="Kinase-like_dom_sf"/>
</dbReference>
<organism evidence="9">
    <name type="scientific">Schistosoma curassoni</name>
    <dbReference type="NCBI Taxonomy" id="6186"/>
    <lineage>
        <taxon>Eukaryota</taxon>
        <taxon>Metazoa</taxon>
        <taxon>Spiralia</taxon>
        <taxon>Lophotrochozoa</taxon>
        <taxon>Platyhelminthes</taxon>
        <taxon>Trematoda</taxon>
        <taxon>Digenea</taxon>
        <taxon>Strigeidida</taxon>
        <taxon>Schistosomatoidea</taxon>
        <taxon>Schistosomatidae</taxon>
        <taxon>Schistosoma</taxon>
    </lineage>
</organism>
<reference evidence="9" key="1">
    <citation type="submission" date="2016-06" db="UniProtKB">
        <authorList>
            <consortium name="WormBaseParasite"/>
        </authorList>
    </citation>
    <scope>IDENTIFICATION</scope>
</reference>
<keyword evidence="2" id="KW-0808">Transferase</keyword>
<reference evidence="7 8" key="2">
    <citation type="submission" date="2018-11" db="EMBL/GenBank/DDBJ databases">
        <authorList>
            <consortium name="Pathogen Informatics"/>
        </authorList>
    </citation>
    <scope>NUCLEOTIDE SEQUENCE [LARGE SCALE GENOMIC DNA]</scope>
    <source>
        <strain evidence="7">Dakar</strain>
        <strain evidence="8">Dakar, Senegal</strain>
    </source>
</reference>
<protein>
    <submittedName>
        <fullName evidence="9">Rho-GAP domain-containing protein</fullName>
    </submittedName>
</protein>
<dbReference type="GO" id="GO:0043065">
    <property type="term" value="P:positive regulation of apoptotic process"/>
    <property type="evidence" value="ECO:0007669"/>
    <property type="project" value="TreeGrafter"/>
</dbReference>
<evidence type="ECO:0000313" key="8">
    <source>
        <dbReference type="Proteomes" id="UP000279833"/>
    </source>
</evidence>
<dbReference type="PANTHER" id="PTHR24342:SF12">
    <property type="entry name" value="DEATH-ASSOCIATED PROTEIN KINASE RELATED"/>
    <property type="match status" value="1"/>
</dbReference>
<dbReference type="EMBL" id="UZAK01034099">
    <property type="protein sequence ID" value="VDP42382.1"/>
    <property type="molecule type" value="Genomic_DNA"/>
</dbReference>
<evidence type="ECO:0000256" key="3">
    <source>
        <dbReference type="ARBA" id="ARBA00022741"/>
    </source>
</evidence>
<dbReference type="GO" id="GO:0005524">
    <property type="term" value="F:ATP binding"/>
    <property type="evidence" value="ECO:0007669"/>
    <property type="project" value="UniProtKB-KW"/>
</dbReference>
<proteinExistence type="predicted"/>
<keyword evidence="8" id="KW-1185">Reference proteome</keyword>
<accession>A0A183K7I7</accession>
<evidence type="ECO:0000256" key="4">
    <source>
        <dbReference type="ARBA" id="ARBA00022777"/>
    </source>
</evidence>
<keyword evidence="5" id="KW-0067">ATP-binding</keyword>
<evidence type="ECO:0000256" key="1">
    <source>
        <dbReference type="ARBA" id="ARBA00022527"/>
    </source>
</evidence>
<feature type="compositionally biased region" description="Low complexity" evidence="6">
    <location>
        <begin position="134"/>
        <end position="143"/>
    </location>
</feature>
<evidence type="ECO:0000256" key="2">
    <source>
        <dbReference type="ARBA" id="ARBA00022679"/>
    </source>
</evidence>
<evidence type="ECO:0000256" key="5">
    <source>
        <dbReference type="ARBA" id="ARBA00022840"/>
    </source>
</evidence>
<keyword evidence="1" id="KW-0723">Serine/threonine-protein kinase</keyword>
<dbReference type="AlphaFoldDB" id="A0A183K7I7"/>
<evidence type="ECO:0000256" key="6">
    <source>
        <dbReference type="SAM" id="MobiDB-lite"/>
    </source>
</evidence>
<dbReference type="WBParaSite" id="SCUD_0001096401-mRNA-1">
    <property type="protein sequence ID" value="SCUD_0001096401-mRNA-1"/>
    <property type="gene ID" value="SCUD_0001096401"/>
</dbReference>
<gene>
    <name evidence="7" type="ORF">SCUD_LOCUS10964</name>
</gene>
<dbReference type="GO" id="GO:0005634">
    <property type="term" value="C:nucleus"/>
    <property type="evidence" value="ECO:0007669"/>
    <property type="project" value="TreeGrafter"/>
</dbReference>
<feature type="compositionally biased region" description="Polar residues" evidence="6">
    <location>
        <begin position="193"/>
        <end position="205"/>
    </location>
</feature>
<dbReference type="SUPFAM" id="SSF56112">
    <property type="entry name" value="Protein kinase-like (PK-like)"/>
    <property type="match status" value="1"/>
</dbReference>